<accession>A0A7S0RVB1</accession>
<name>A0A7S0RVB1_9CHLO</name>
<reference evidence="1" key="1">
    <citation type="submission" date="2021-01" db="EMBL/GenBank/DDBJ databases">
        <authorList>
            <person name="Corre E."/>
            <person name="Pelletier E."/>
            <person name="Niang G."/>
            <person name="Scheremetjew M."/>
            <person name="Finn R."/>
            <person name="Kale V."/>
            <person name="Holt S."/>
            <person name="Cochrane G."/>
            <person name="Meng A."/>
            <person name="Brown T."/>
            <person name="Cohen L."/>
        </authorList>
    </citation>
    <scope>NUCLEOTIDE SEQUENCE</scope>
    <source>
        <strain evidence="1">CCMP722</strain>
    </source>
</reference>
<dbReference type="EMBL" id="HBFA01037006">
    <property type="protein sequence ID" value="CAD8688196.1"/>
    <property type="molecule type" value="Transcribed_RNA"/>
</dbReference>
<evidence type="ECO:0000313" key="1">
    <source>
        <dbReference type="EMBL" id="CAD8688196.1"/>
    </source>
</evidence>
<dbReference type="AlphaFoldDB" id="A0A7S0RVB1"/>
<proteinExistence type="predicted"/>
<organism evidence="1">
    <name type="scientific">Pyramimonas obovata</name>
    <dbReference type="NCBI Taxonomy" id="1411642"/>
    <lineage>
        <taxon>Eukaryota</taxon>
        <taxon>Viridiplantae</taxon>
        <taxon>Chlorophyta</taxon>
        <taxon>Pyramimonadophyceae</taxon>
        <taxon>Pyramimonadales</taxon>
        <taxon>Pyramimonadaceae</taxon>
        <taxon>Pyramimonas</taxon>
        <taxon>Pyramimonas incertae sedis</taxon>
    </lineage>
</organism>
<gene>
    <name evidence="1" type="ORF">POBO1169_LOCUS18520</name>
</gene>
<protein>
    <submittedName>
        <fullName evidence="1">Uncharacterized protein</fullName>
    </submittedName>
</protein>
<sequence>MAMQQKMMNFSVYQEPKAGQVDPQLKEAEDFARSIKDKLRTGQLTEEERKKCIQIALQFADRQRVQAIEHKVQYQSQPQGSWIKRKLVRDQMGSSDRACTPLRARNGNVSKPSRLRMAQLAADCWLASPPSEIRCA</sequence>